<proteinExistence type="predicted"/>
<reference evidence="3 4" key="1">
    <citation type="submission" date="2019-02" db="EMBL/GenBank/DDBJ databases">
        <title>Isolation and identification of novel species under the genus Muribaculum.</title>
        <authorList>
            <person name="Miyake S."/>
            <person name="Ding Y."/>
            <person name="Low A."/>
            <person name="Soh M."/>
            <person name="Seedorf H."/>
        </authorList>
    </citation>
    <scope>NUCLEOTIDE SEQUENCE [LARGE SCALE GENOMIC DNA]</scope>
    <source>
        <strain evidence="3 4">TLL-A3</strain>
    </source>
</reference>
<evidence type="ECO:0000256" key="2">
    <source>
        <dbReference type="SAM" id="Phobius"/>
    </source>
</evidence>
<feature type="transmembrane region" description="Helical" evidence="2">
    <location>
        <begin position="97"/>
        <end position="118"/>
    </location>
</feature>
<evidence type="ECO:0000313" key="4">
    <source>
        <dbReference type="Proteomes" id="UP000297635"/>
    </source>
</evidence>
<keyword evidence="2" id="KW-0472">Membrane</keyword>
<feature type="region of interest" description="Disordered" evidence="1">
    <location>
        <begin position="19"/>
        <end position="88"/>
    </location>
</feature>
<dbReference type="GeneID" id="82149084"/>
<gene>
    <name evidence="3" type="ORF">EZ315_04705</name>
</gene>
<protein>
    <submittedName>
        <fullName evidence="3">Uncharacterized protein</fullName>
    </submittedName>
</protein>
<dbReference type="EMBL" id="SJSA01000001">
    <property type="protein sequence ID" value="TGG40032.1"/>
    <property type="molecule type" value="Genomic_DNA"/>
</dbReference>
<organism evidence="3 4">
    <name type="scientific">Duncaniella freteri</name>
    <dbReference type="NCBI Taxonomy" id="2530391"/>
    <lineage>
        <taxon>Bacteria</taxon>
        <taxon>Pseudomonadati</taxon>
        <taxon>Bacteroidota</taxon>
        <taxon>Bacteroidia</taxon>
        <taxon>Bacteroidales</taxon>
        <taxon>Muribaculaceae</taxon>
        <taxon>Duncaniella</taxon>
    </lineage>
</organism>
<name>A0A4Z0V9L3_9BACT</name>
<dbReference type="RefSeq" id="WP_135471047.1">
    <property type="nucleotide sequence ID" value="NZ_CASCNC010000002.1"/>
</dbReference>
<keyword evidence="2" id="KW-1133">Transmembrane helix</keyword>
<evidence type="ECO:0000256" key="1">
    <source>
        <dbReference type="SAM" id="MobiDB-lite"/>
    </source>
</evidence>
<dbReference type="AlphaFoldDB" id="A0A4Z0V9L3"/>
<accession>A0A4Z0V9L3</accession>
<sequence>MKWINSNDDYFLRDFSDKNKAEKNTGDNTGSDSNATVQPNVGQEDTSPSDSGNTTASTNEFSFPGSSAPTQSSGRRDEPAIQQEPPIKKRRRARRRLIWFFLIVAIMLSVAFHIRYYVPYTSDTKTTGYITLVERRGLFFKTYEGEMISESHLNDTSQIYSRDFYFSIPNDSLGHLIQSYQGTGQKVTLTTQKYYGTLPWRGSQRIVVTGVSAK</sequence>
<keyword evidence="4" id="KW-1185">Reference proteome</keyword>
<comment type="caution">
    <text evidence="3">The sequence shown here is derived from an EMBL/GenBank/DDBJ whole genome shotgun (WGS) entry which is preliminary data.</text>
</comment>
<keyword evidence="2" id="KW-0812">Transmembrane</keyword>
<evidence type="ECO:0000313" key="3">
    <source>
        <dbReference type="EMBL" id="TGG40032.1"/>
    </source>
</evidence>
<feature type="compositionally biased region" description="Polar residues" evidence="1">
    <location>
        <begin position="26"/>
        <end position="73"/>
    </location>
</feature>
<dbReference type="Proteomes" id="UP000297635">
    <property type="component" value="Unassembled WGS sequence"/>
</dbReference>